<reference evidence="3 4" key="1">
    <citation type="submission" date="2025-04" db="UniProtKB">
        <authorList>
            <consortium name="RefSeq"/>
        </authorList>
    </citation>
    <scope>IDENTIFICATION</scope>
    <source>
        <tissue evidence="3 4">Whole insect</tissue>
    </source>
</reference>
<keyword evidence="1" id="KW-0862">Zinc</keyword>
<evidence type="ECO:0000259" key="2">
    <source>
        <dbReference type="PROSITE" id="PS50158"/>
    </source>
</evidence>
<name>A0A6P7GLE8_DIAVI</name>
<evidence type="ECO:0000256" key="1">
    <source>
        <dbReference type="PROSITE-ProRule" id="PRU00047"/>
    </source>
</evidence>
<accession>A0A6P7GLE8</accession>
<gene>
    <name evidence="3 4" type="primary">LOC114340238</name>
</gene>
<keyword evidence="1" id="KW-0479">Metal-binding</keyword>
<dbReference type="RefSeq" id="XP_028146756.1">
    <property type="nucleotide sequence ID" value="XM_028290955.1"/>
</dbReference>
<evidence type="ECO:0000313" key="3">
    <source>
        <dbReference type="RefSeq" id="XP_028146756.1"/>
    </source>
</evidence>
<keyword evidence="1" id="KW-0863">Zinc-finger</keyword>
<feature type="domain" description="CCHC-type" evidence="2">
    <location>
        <begin position="51"/>
        <end position="65"/>
    </location>
</feature>
<dbReference type="AlphaFoldDB" id="A0A6P7GLE8"/>
<dbReference type="RefSeq" id="XP_028146757.1">
    <property type="nucleotide sequence ID" value="XM_028290956.1"/>
</dbReference>
<dbReference type="GO" id="GO:0003676">
    <property type="term" value="F:nucleic acid binding"/>
    <property type="evidence" value="ECO:0007669"/>
    <property type="project" value="InterPro"/>
</dbReference>
<organism evidence="4">
    <name type="scientific">Diabrotica virgifera virgifera</name>
    <name type="common">western corn rootworm</name>
    <dbReference type="NCBI Taxonomy" id="50390"/>
    <lineage>
        <taxon>Eukaryota</taxon>
        <taxon>Metazoa</taxon>
        <taxon>Ecdysozoa</taxon>
        <taxon>Arthropoda</taxon>
        <taxon>Hexapoda</taxon>
        <taxon>Insecta</taxon>
        <taxon>Pterygota</taxon>
        <taxon>Neoptera</taxon>
        <taxon>Endopterygota</taxon>
        <taxon>Coleoptera</taxon>
        <taxon>Polyphaga</taxon>
        <taxon>Cucujiformia</taxon>
        <taxon>Chrysomeloidea</taxon>
        <taxon>Chrysomelidae</taxon>
        <taxon>Galerucinae</taxon>
        <taxon>Diabroticina</taxon>
        <taxon>Diabroticites</taxon>
        <taxon>Diabrotica</taxon>
    </lineage>
</organism>
<protein>
    <submittedName>
        <fullName evidence="3">Uncharacterized protein LOC114340238 isoform X1</fullName>
    </submittedName>
    <submittedName>
        <fullName evidence="4">Uncharacterized protein LOC114340238 isoform X2</fullName>
    </submittedName>
</protein>
<dbReference type="InterPro" id="IPR001878">
    <property type="entry name" value="Znf_CCHC"/>
</dbReference>
<proteinExistence type="predicted"/>
<sequence length="209" mass="23858">MFRKVIKDGVIEKIPRQMIIVTFAGNKIPQFIYINKVRCPVDTYVHPVMQCYNCLRYGHSASQCKGKKKCRNCGKENDNECTQCDNFCIFCNSNSHNSTNRDCSEYKKQKRTKEAMAHLNISFKEAEKVIDNPAYTSIVQKNRFAPLLSSTTEFPSLVSRPNAYSNISQSSSKHLTSIANISNIAASTRKKKTKNTPIVSYAYYRSKRI</sequence>
<dbReference type="PROSITE" id="PS50158">
    <property type="entry name" value="ZF_CCHC"/>
    <property type="match status" value="1"/>
</dbReference>
<dbReference type="GO" id="GO:0008270">
    <property type="term" value="F:zinc ion binding"/>
    <property type="evidence" value="ECO:0007669"/>
    <property type="project" value="UniProtKB-KW"/>
</dbReference>
<evidence type="ECO:0000313" key="4">
    <source>
        <dbReference type="RefSeq" id="XP_028146757.1"/>
    </source>
</evidence>